<gene>
    <name evidence="2" type="ORF">LSH36_748g00005</name>
</gene>
<evidence type="ECO:0000256" key="1">
    <source>
        <dbReference type="SAM" id="MobiDB-lite"/>
    </source>
</evidence>
<name>A0AAD9MUQ2_9ANNE</name>
<feature type="region of interest" description="Disordered" evidence="1">
    <location>
        <begin position="50"/>
        <end position="70"/>
    </location>
</feature>
<reference evidence="2" key="1">
    <citation type="journal article" date="2023" name="Mol. Biol. Evol.">
        <title>Third-Generation Sequencing Reveals the Adaptive Role of the Epigenome in Three Deep-Sea Polychaetes.</title>
        <authorList>
            <person name="Perez M."/>
            <person name="Aroh O."/>
            <person name="Sun Y."/>
            <person name="Lan Y."/>
            <person name="Juniper S.K."/>
            <person name="Young C.R."/>
            <person name="Angers B."/>
            <person name="Qian P.Y."/>
        </authorList>
    </citation>
    <scope>NUCLEOTIDE SEQUENCE</scope>
    <source>
        <strain evidence="2">P08H-3</strain>
    </source>
</reference>
<accession>A0AAD9MUQ2</accession>
<sequence length="94" mass="10076">MAATFKNAHDGKRCVACEVSKPRVAGGAIRQTSKPKCDFQFCRETWAFASSPTSSSSSIRNTTTTTATTTTTTTTTLDSTALRKVPSVYQTNFG</sequence>
<evidence type="ECO:0000313" key="3">
    <source>
        <dbReference type="Proteomes" id="UP001208570"/>
    </source>
</evidence>
<proteinExistence type="predicted"/>
<comment type="caution">
    <text evidence="2">The sequence shown here is derived from an EMBL/GenBank/DDBJ whole genome shotgun (WGS) entry which is preliminary data.</text>
</comment>
<dbReference type="AlphaFoldDB" id="A0AAD9MUQ2"/>
<dbReference type="Proteomes" id="UP001208570">
    <property type="component" value="Unassembled WGS sequence"/>
</dbReference>
<evidence type="ECO:0000313" key="2">
    <source>
        <dbReference type="EMBL" id="KAK2144536.1"/>
    </source>
</evidence>
<keyword evidence="3" id="KW-1185">Reference proteome</keyword>
<organism evidence="2 3">
    <name type="scientific">Paralvinella palmiformis</name>
    <dbReference type="NCBI Taxonomy" id="53620"/>
    <lineage>
        <taxon>Eukaryota</taxon>
        <taxon>Metazoa</taxon>
        <taxon>Spiralia</taxon>
        <taxon>Lophotrochozoa</taxon>
        <taxon>Annelida</taxon>
        <taxon>Polychaeta</taxon>
        <taxon>Sedentaria</taxon>
        <taxon>Canalipalpata</taxon>
        <taxon>Terebellida</taxon>
        <taxon>Terebelliformia</taxon>
        <taxon>Alvinellidae</taxon>
        <taxon>Paralvinella</taxon>
    </lineage>
</organism>
<dbReference type="EMBL" id="JAODUP010000748">
    <property type="protein sequence ID" value="KAK2144536.1"/>
    <property type="molecule type" value="Genomic_DNA"/>
</dbReference>
<protein>
    <submittedName>
        <fullName evidence="2">Uncharacterized protein</fullName>
    </submittedName>
</protein>